<dbReference type="InterPro" id="IPR006059">
    <property type="entry name" value="SBP"/>
</dbReference>
<feature type="region of interest" description="Disordered" evidence="1">
    <location>
        <begin position="16"/>
        <end position="36"/>
    </location>
</feature>
<keyword evidence="3" id="KW-1185">Reference proteome</keyword>
<gene>
    <name evidence="2" type="ORF">J2S25_003712</name>
</gene>
<dbReference type="PANTHER" id="PTHR43649">
    <property type="entry name" value="ARABINOSE-BINDING PROTEIN-RELATED"/>
    <property type="match status" value="1"/>
</dbReference>
<dbReference type="Proteomes" id="UP001242313">
    <property type="component" value="Unassembled WGS sequence"/>
</dbReference>
<comment type="caution">
    <text evidence="2">The sequence shown here is derived from an EMBL/GenBank/DDBJ whole genome shotgun (WGS) entry which is preliminary data.</text>
</comment>
<dbReference type="InterPro" id="IPR050490">
    <property type="entry name" value="Bact_solute-bd_prot1"/>
</dbReference>
<evidence type="ECO:0000256" key="1">
    <source>
        <dbReference type="SAM" id="MobiDB-lite"/>
    </source>
</evidence>
<sequence length="442" mass="49265">MIASILLFALVGCSNETTSEEPKNGEPKQGSSDGVSGDLEVQYFVGGYGDEFWKKAIEDFKGTYPDVNVIEHAGPDINTEMNTRWISNDPPDVVYIDGNGANETQMIADGQLMDISEWAKNIKMEDGTPLLQSFISPAEELDGGKIYSLPLVFDTWGVWYDSTWFEKQGWEAPTDFDSWMESMKQIKKDADISPFNTTGQYAQYFQRGVLYPAFAAAGGEELLNDLSNGVIEAWESEEVLKVMKKVQAIVDADLVDSGFAAYNHTQSQMNFLLHKNAYIPVGFWLPNEMEKDTPKDFKFGFVPTPMNDTGDAMALVPDIRTVAIAKEADNPEAAKAFLEFIFTEKYAQKFAETTGAIMNLKNVDLSANNNVPEFLKGINDMINNPGQIEIHQRNTPEGDEQDIAVEITAEIKLQIVDILMGRISAEEFVENMTKKAKELRGN</sequence>
<name>A0ABU0G094_9BACI</name>
<dbReference type="EMBL" id="JAUSUN010000035">
    <property type="protein sequence ID" value="MDQ0415485.1"/>
    <property type="molecule type" value="Genomic_DNA"/>
</dbReference>
<organism evidence="2 3">
    <name type="scientific">Mesobacillus stamsii</name>
    <dbReference type="NCBI Taxonomy" id="225347"/>
    <lineage>
        <taxon>Bacteria</taxon>
        <taxon>Bacillati</taxon>
        <taxon>Bacillota</taxon>
        <taxon>Bacilli</taxon>
        <taxon>Bacillales</taxon>
        <taxon>Bacillaceae</taxon>
        <taxon>Mesobacillus</taxon>
    </lineage>
</organism>
<evidence type="ECO:0000313" key="3">
    <source>
        <dbReference type="Proteomes" id="UP001242313"/>
    </source>
</evidence>
<accession>A0ABU0G094</accession>
<dbReference type="SUPFAM" id="SSF53850">
    <property type="entry name" value="Periplasmic binding protein-like II"/>
    <property type="match status" value="1"/>
</dbReference>
<dbReference type="Pfam" id="PF01547">
    <property type="entry name" value="SBP_bac_1"/>
    <property type="match status" value="1"/>
</dbReference>
<protein>
    <submittedName>
        <fullName evidence="2">N-acetylglucosamine transport system substrate-binding protein</fullName>
    </submittedName>
</protein>
<evidence type="ECO:0000313" key="2">
    <source>
        <dbReference type="EMBL" id="MDQ0415485.1"/>
    </source>
</evidence>
<dbReference type="PANTHER" id="PTHR43649:SF12">
    <property type="entry name" value="DIACETYLCHITOBIOSE BINDING PROTEIN DASA"/>
    <property type="match status" value="1"/>
</dbReference>
<reference evidence="2 3" key="1">
    <citation type="submission" date="2023-07" db="EMBL/GenBank/DDBJ databases">
        <title>Genomic Encyclopedia of Type Strains, Phase IV (KMG-IV): sequencing the most valuable type-strain genomes for metagenomic binning, comparative biology and taxonomic classification.</title>
        <authorList>
            <person name="Goeker M."/>
        </authorList>
    </citation>
    <scope>NUCLEOTIDE SEQUENCE [LARGE SCALE GENOMIC DNA]</scope>
    <source>
        <strain evidence="2 3">DSM 19598</strain>
    </source>
</reference>
<proteinExistence type="predicted"/>
<dbReference type="Gene3D" id="3.40.190.10">
    <property type="entry name" value="Periplasmic binding protein-like II"/>
    <property type="match status" value="1"/>
</dbReference>